<sequence>MTSTTPTLSFWLSGETTIQLGRKAFSGSIPTLQVHMHDTSQAATLVLPCYHSSTRTFDLRLALQSGIFDITDVESKTNVPVPYQDAEAEELVVKAGAPLRLFDLVLDPRDGFWSELLVPGRSYKVGWVQGNNTPWVYRGDTHLDATERLPIRLGTGLITYHVLENFSVPAVFSVSIKSTDSICHMNGEPRFGFKLSVTLHYDYLVTVCLNKTPLRELHGLEDIVHVEDENGEEVEFDWGIGCWEGPEPFPPDTMFQEFEPDVPLEKMFWLDERTENDWPGNLTDLEAGKRYMVKVSGTLLGSFYDCKKGTKEELLAGSEKEKEERWAKRGERVFVEASDPFTFETV</sequence>
<evidence type="ECO:0000313" key="2">
    <source>
        <dbReference type="Proteomes" id="UP001280581"/>
    </source>
</evidence>
<name>A0AAN6RFU4_9PLEO</name>
<comment type="caution">
    <text evidence="1">The sequence shown here is derived from an EMBL/GenBank/DDBJ whole genome shotgun (WGS) entry which is preliminary data.</text>
</comment>
<organism evidence="1 2">
    <name type="scientific">Pseudopithomyces chartarum</name>
    <dbReference type="NCBI Taxonomy" id="1892770"/>
    <lineage>
        <taxon>Eukaryota</taxon>
        <taxon>Fungi</taxon>
        <taxon>Dikarya</taxon>
        <taxon>Ascomycota</taxon>
        <taxon>Pezizomycotina</taxon>
        <taxon>Dothideomycetes</taxon>
        <taxon>Pleosporomycetidae</taxon>
        <taxon>Pleosporales</taxon>
        <taxon>Massarineae</taxon>
        <taxon>Didymosphaeriaceae</taxon>
        <taxon>Pseudopithomyces</taxon>
    </lineage>
</organism>
<reference evidence="1 2" key="1">
    <citation type="submission" date="2021-02" db="EMBL/GenBank/DDBJ databases">
        <title>Genome assembly of Pseudopithomyces chartarum.</title>
        <authorList>
            <person name="Jauregui R."/>
            <person name="Singh J."/>
            <person name="Voisey C."/>
        </authorList>
    </citation>
    <scope>NUCLEOTIDE SEQUENCE [LARGE SCALE GENOMIC DNA]</scope>
    <source>
        <strain evidence="1 2">AGR01</strain>
    </source>
</reference>
<proteinExistence type="predicted"/>
<dbReference type="AlphaFoldDB" id="A0AAN6RFU4"/>
<evidence type="ECO:0000313" key="1">
    <source>
        <dbReference type="EMBL" id="KAK3208638.1"/>
    </source>
</evidence>
<gene>
    <name evidence="1" type="ORF">GRF29_77g1477882</name>
</gene>
<dbReference type="EMBL" id="WVTA01000007">
    <property type="protein sequence ID" value="KAK3208638.1"/>
    <property type="molecule type" value="Genomic_DNA"/>
</dbReference>
<keyword evidence="2" id="KW-1185">Reference proteome</keyword>
<dbReference type="Proteomes" id="UP001280581">
    <property type="component" value="Unassembled WGS sequence"/>
</dbReference>
<protein>
    <submittedName>
        <fullName evidence="1">Uncharacterized protein</fullName>
    </submittedName>
</protein>
<accession>A0AAN6RFU4</accession>